<keyword evidence="2" id="KW-1185">Reference proteome</keyword>
<evidence type="ECO:0000313" key="2">
    <source>
        <dbReference type="Proteomes" id="UP000004095"/>
    </source>
</evidence>
<dbReference type="AlphaFoldDB" id="A1ZE86"/>
<protein>
    <submittedName>
        <fullName evidence="1">Uncharacterized protein</fullName>
    </submittedName>
</protein>
<evidence type="ECO:0000313" key="1">
    <source>
        <dbReference type="EMBL" id="EAY31394.1"/>
    </source>
</evidence>
<proteinExistence type="predicted"/>
<comment type="caution">
    <text evidence="1">The sequence shown here is derived from an EMBL/GenBank/DDBJ whole genome shotgun (WGS) entry which is preliminary data.</text>
</comment>
<dbReference type="EMBL" id="AAWS01000003">
    <property type="protein sequence ID" value="EAY31394.1"/>
    <property type="molecule type" value="Genomic_DNA"/>
</dbReference>
<gene>
    <name evidence="1" type="ORF">M23134_04227</name>
</gene>
<accession>A1ZE86</accession>
<reference evidence="1 2" key="1">
    <citation type="submission" date="2007-01" db="EMBL/GenBank/DDBJ databases">
        <authorList>
            <person name="Haygood M."/>
            <person name="Podell S."/>
            <person name="Anderson C."/>
            <person name="Hopkinson B."/>
            <person name="Roe K."/>
            <person name="Barbeau K."/>
            <person name="Gaasterland T."/>
            <person name="Ferriera S."/>
            <person name="Johnson J."/>
            <person name="Kravitz S."/>
            <person name="Beeson K."/>
            <person name="Sutton G."/>
            <person name="Rogers Y.-H."/>
            <person name="Friedman R."/>
            <person name="Frazier M."/>
            <person name="Venter J.C."/>
        </authorList>
    </citation>
    <scope>NUCLEOTIDE SEQUENCE [LARGE SCALE GENOMIC DNA]</scope>
    <source>
        <strain evidence="1 2">ATCC 23134</strain>
    </source>
</reference>
<name>A1ZE86_MICM2</name>
<dbReference type="Proteomes" id="UP000004095">
    <property type="component" value="Unassembled WGS sequence"/>
</dbReference>
<sequence>MLEEIIKFQTLLVEYFNDVNNAEDMAYYDRKIRQHLDKGSAFTSFKRWIVLGNERLKQTFEKYFN</sequence>
<organism evidence="1 2">
    <name type="scientific">Microscilla marina ATCC 23134</name>
    <dbReference type="NCBI Taxonomy" id="313606"/>
    <lineage>
        <taxon>Bacteria</taxon>
        <taxon>Pseudomonadati</taxon>
        <taxon>Bacteroidota</taxon>
        <taxon>Cytophagia</taxon>
        <taxon>Cytophagales</taxon>
        <taxon>Microscillaceae</taxon>
        <taxon>Microscilla</taxon>
    </lineage>
</organism>
<dbReference type="RefSeq" id="WP_002693970.1">
    <property type="nucleotide sequence ID" value="NZ_AAWS01000003.1"/>
</dbReference>